<evidence type="ECO:0000313" key="2">
    <source>
        <dbReference type="Proteomes" id="UP000526408"/>
    </source>
</evidence>
<dbReference type="EMBL" id="JAAZQQ010000005">
    <property type="protein sequence ID" value="NKX45867.1"/>
    <property type="molecule type" value="Genomic_DNA"/>
</dbReference>
<gene>
    <name evidence="1" type="ORF">HCU73_14825</name>
</gene>
<keyword evidence="2" id="KW-1185">Reference proteome</keyword>
<sequence>MAAGGCPGAGDAADGIWLTFPHRVSLMRARPGGLVADWAFTRDGTPASVVRRHPVGLLRDSWAMDDGDMAPGSEQRFAYSGDIPTPAPGVVFDAVEILTDLDGREVRRGAIALRVGAARDVLVGGCAYAALPVTVTRTPQGGVRGDRDSLLVLRELGLPVWLGFSGLDDPPQDMLPLAIAARPPWPGWRHPVRPPELP</sequence>
<dbReference type="RefSeq" id="WP_168624244.1">
    <property type="nucleotide sequence ID" value="NZ_JAAZQQ010000005.1"/>
</dbReference>
<proteinExistence type="predicted"/>
<dbReference type="AlphaFoldDB" id="A0A7X6JXS7"/>
<organism evidence="1 2">
    <name type="scientific">Roseicyclus persicicus</name>
    <dbReference type="NCBI Taxonomy" id="2650661"/>
    <lineage>
        <taxon>Bacteria</taxon>
        <taxon>Pseudomonadati</taxon>
        <taxon>Pseudomonadota</taxon>
        <taxon>Alphaproteobacteria</taxon>
        <taxon>Rhodobacterales</taxon>
        <taxon>Roseobacteraceae</taxon>
        <taxon>Roseicyclus</taxon>
    </lineage>
</organism>
<comment type="caution">
    <text evidence="1">The sequence shown here is derived from an EMBL/GenBank/DDBJ whole genome shotgun (WGS) entry which is preliminary data.</text>
</comment>
<name>A0A7X6JXS7_9RHOB</name>
<dbReference type="Proteomes" id="UP000526408">
    <property type="component" value="Unassembled WGS sequence"/>
</dbReference>
<accession>A0A7X6JXS7</accession>
<protein>
    <submittedName>
        <fullName evidence="1">Uncharacterized protein</fullName>
    </submittedName>
</protein>
<evidence type="ECO:0000313" key="1">
    <source>
        <dbReference type="EMBL" id="NKX45867.1"/>
    </source>
</evidence>
<reference evidence="1 2" key="1">
    <citation type="submission" date="2020-04" db="EMBL/GenBank/DDBJ databases">
        <authorList>
            <person name="Yoon J."/>
        </authorList>
    </citation>
    <scope>NUCLEOTIDE SEQUENCE [LARGE SCALE GENOMIC DNA]</scope>
    <source>
        <strain evidence="1 2">KMU-115</strain>
    </source>
</reference>